<dbReference type="InterPro" id="IPR013762">
    <property type="entry name" value="Integrase-like_cat_sf"/>
</dbReference>
<dbReference type="Proteomes" id="UP001500567">
    <property type="component" value="Unassembled WGS sequence"/>
</dbReference>
<dbReference type="InterPro" id="IPR025269">
    <property type="entry name" value="SAM-like_dom"/>
</dbReference>
<dbReference type="InterPro" id="IPR010998">
    <property type="entry name" value="Integrase_recombinase_N"/>
</dbReference>
<evidence type="ECO:0000256" key="2">
    <source>
        <dbReference type="ARBA" id="ARBA00022908"/>
    </source>
</evidence>
<name>A0ABP7RQT2_9BACT</name>
<dbReference type="PROSITE" id="PS51898">
    <property type="entry name" value="TYR_RECOMBINASE"/>
    <property type="match status" value="1"/>
</dbReference>
<keyword evidence="9" id="KW-1185">Reference proteome</keyword>
<dbReference type="EMBL" id="BAABDJ010000007">
    <property type="protein sequence ID" value="GAA4000836.1"/>
    <property type="molecule type" value="Genomic_DNA"/>
</dbReference>
<dbReference type="SUPFAM" id="SSF56349">
    <property type="entry name" value="DNA breaking-rejoining enzymes"/>
    <property type="match status" value="1"/>
</dbReference>
<feature type="domain" description="Core-binding (CB)" evidence="7">
    <location>
        <begin position="118"/>
        <end position="204"/>
    </location>
</feature>
<dbReference type="InterPro" id="IPR050090">
    <property type="entry name" value="Tyrosine_recombinase_XerCD"/>
</dbReference>
<evidence type="ECO:0000313" key="8">
    <source>
        <dbReference type="EMBL" id="GAA4000836.1"/>
    </source>
</evidence>
<evidence type="ECO:0000313" key="9">
    <source>
        <dbReference type="Proteomes" id="UP001500567"/>
    </source>
</evidence>
<keyword evidence="4" id="KW-0233">DNA recombination</keyword>
<comment type="similarity">
    <text evidence="1">Belongs to the 'phage' integrase family.</text>
</comment>
<dbReference type="InterPro" id="IPR002104">
    <property type="entry name" value="Integrase_catalytic"/>
</dbReference>
<dbReference type="InterPro" id="IPR044068">
    <property type="entry name" value="CB"/>
</dbReference>
<protein>
    <submittedName>
        <fullName evidence="8">Site-specific integrase</fullName>
    </submittedName>
</protein>
<feature type="domain" description="Tyr recombinase" evidence="6">
    <location>
        <begin position="225"/>
        <end position="409"/>
    </location>
</feature>
<dbReference type="PANTHER" id="PTHR30349:SF64">
    <property type="entry name" value="PROPHAGE INTEGRASE INTD-RELATED"/>
    <property type="match status" value="1"/>
</dbReference>
<sequence length="422" mass="48318">MAATKLRLRNDRTSFGLTTVYVQYVYKSQNHYYSTGKKISPDEWNAGHQKVAGTSDEVKKLNAALSNHLSTVNRIIADADHHGIPATPGYVREQLKAVAAAKAAPHQATAILEEKPAYNLLTLFAEYIEQTKAAKAVGTVKHYRSTLNHLRSYATTRKTELPFDRVDVRLYHDLVDYFITECQLSNGTINNQLKRVKAVMGHAVELGLTENRSYERFKLLDYTENDIVYLTQEEFQIIVTSDLSMNERLDRVRDLFVLGCTTALRFSDLNKVSVDQVRDGVLTVRQQKTREWVYIDLNQYSRNILQKYPNGLPRISEQKYNKYLKELGQVCGIDSSIQVVRIQGTKRIEEIVPKYELMTSHIARKTFTTLSLAADMPVPVIKQYTGHSSDKTFQRYAKVTDKLKRDHMARVWDTPRSSNESK</sequence>
<organism evidence="8 9">
    <name type="scientific">Hymenobacter fastidiosus</name>
    <dbReference type="NCBI Taxonomy" id="486264"/>
    <lineage>
        <taxon>Bacteria</taxon>
        <taxon>Pseudomonadati</taxon>
        <taxon>Bacteroidota</taxon>
        <taxon>Cytophagia</taxon>
        <taxon>Cytophagales</taxon>
        <taxon>Hymenobacteraceae</taxon>
        <taxon>Hymenobacter</taxon>
    </lineage>
</organism>
<dbReference type="RefSeq" id="WP_345071407.1">
    <property type="nucleotide sequence ID" value="NZ_BAABDJ010000007.1"/>
</dbReference>
<accession>A0ABP7RQT2</accession>
<keyword evidence="2" id="KW-0229">DNA integration</keyword>
<evidence type="ECO:0000256" key="3">
    <source>
        <dbReference type="ARBA" id="ARBA00023125"/>
    </source>
</evidence>
<dbReference type="InterPro" id="IPR035386">
    <property type="entry name" value="Arm-DNA-bind_5"/>
</dbReference>
<evidence type="ECO:0000256" key="1">
    <source>
        <dbReference type="ARBA" id="ARBA00008857"/>
    </source>
</evidence>
<evidence type="ECO:0000259" key="6">
    <source>
        <dbReference type="PROSITE" id="PS51898"/>
    </source>
</evidence>
<dbReference type="PROSITE" id="PS51900">
    <property type="entry name" value="CB"/>
    <property type="match status" value="1"/>
</dbReference>
<keyword evidence="3 5" id="KW-0238">DNA-binding</keyword>
<dbReference type="CDD" id="cd01185">
    <property type="entry name" value="INTN1_C_like"/>
    <property type="match status" value="1"/>
</dbReference>
<evidence type="ECO:0000256" key="5">
    <source>
        <dbReference type="PROSITE-ProRule" id="PRU01248"/>
    </source>
</evidence>
<comment type="caution">
    <text evidence="8">The sequence shown here is derived from an EMBL/GenBank/DDBJ whole genome shotgun (WGS) entry which is preliminary data.</text>
</comment>
<gene>
    <name evidence="8" type="ORF">GCM10022408_10000</name>
</gene>
<dbReference type="PANTHER" id="PTHR30349">
    <property type="entry name" value="PHAGE INTEGRASE-RELATED"/>
    <property type="match status" value="1"/>
</dbReference>
<evidence type="ECO:0000256" key="4">
    <source>
        <dbReference type="ARBA" id="ARBA00023172"/>
    </source>
</evidence>
<dbReference type="Pfam" id="PF00589">
    <property type="entry name" value="Phage_integrase"/>
    <property type="match status" value="1"/>
</dbReference>
<dbReference type="Pfam" id="PF17293">
    <property type="entry name" value="Arm-DNA-bind_5"/>
    <property type="match status" value="1"/>
</dbReference>
<dbReference type="Gene3D" id="1.10.443.10">
    <property type="entry name" value="Intergrase catalytic core"/>
    <property type="match status" value="1"/>
</dbReference>
<proteinExistence type="inferred from homology"/>
<evidence type="ECO:0000259" key="7">
    <source>
        <dbReference type="PROSITE" id="PS51900"/>
    </source>
</evidence>
<dbReference type="Gene3D" id="1.10.150.130">
    <property type="match status" value="1"/>
</dbReference>
<dbReference type="InterPro" id="IPR011010">
    <property type="entry name" value="DNA_brk_join_enz"/>
</dbReference>
<reference evidence="9" key="1">
    <citation type="journal article" date="2019" name="Int. J. Syst. Evol. Microbiol.">
        <title>The Global Catalogue of Microorganisms (GCM) 10K type strain sequencing project: providing services to taxonomists for standard genome sequencing and annotation.</title>
        <authorList>
            <consortium name="The Broad Institute Genomics Platform"/>
            <consortium name="The Broad Institute Genome Sequencing Center for Infectious Disease"/>
            <person name="Wu L."/>
            <person name="Ma J."/>
        </authorList>
    </citation>
    <scope>NUCLEOTIDE SEQUENCE [LARGE SCALE GENOMIC DNA]</scope>
    <source>
        <strain evidence="9">JCM 17224</strain>
    </source>
</reference>
<dbReference type="Pfam" id="PF13102">
    <property type="entry name" value="Phage_int_SAM_5"/>
    <property type="match status" value="1"/>
</dbReference>